<dbReference type="InterPro" id="IPR019719">
    <property type="entry name" value="DUF2599"/>
</dbReference>
<dbReference type="Proteomes" id="UP000011666">
    <property type="component" value="Unassembled WGS sequence"/>
</dbReference>
<dbReference type="Pfam" id="PF10783">
    <property type="entry name" value="DUF2599"/>
    <property type="match status" value="1"/>
</dbReference>
<comment type="caution">
    <text evidence="2">The sequence shown here is derived from an EMBL/GenBank/DDBJ whole genome shotgun (WGS) entry which is preliminary data.</text>
</comment>
<evidence type="ECO:0000256" key="1">
    <source>
        <dbReference type="SAM" id="MobiDB-lite"/>
    </source>
</evidence>
<proteinExistence type="predicted"/>
<protein>
    <recommendedName>
        <fullName evidence="4">DUF2599 domain-containing protein</fullName>
    </recommendedName>
</protein>
<evidence type="ECO:0008006" key="4">
    <source>
        <dbReference type="Google" id="ProtNLM"/>
    </source>
</evidence>
<name>M0QHW4_9ACTN</name>
<dbReference type="eggNOG" id="ENOG5033526">
    <property type="taxonomic scope" value="Bacteria"/>
</dbReference>
<accession>M0QHW4</accession>
<sequence length="157" mass="16204">MPSSSGPTAVSSAAPTSASGAAGPDQPGWSDTEDAEAADSTEGAATSGRPTADPYPPPYIDHVTWADTAVGRSLQVTPTPNGRSSTADGGAAEAWREVVAKDPTADTPGMQAQFDCHWNFARAVDPGKPSWNLEPSRPVVTEQVMIQTRCNPGGPEE</sequence>
<organism evidence="2 3">
    <name type="scientific">Gordonia soli NBRC 108243</name>
    <dbReference type="NCBI Taxonomy" id="1223545"/>
    <lineage>
        <taxon>Bacteria</taxon>
        <taxon>Bacillati</taxon>
        <taxon>Actinomycetota</taxon>
        <taxon>Actinomycetes</taxon>
        <taxon>Mycobacteriales</taxon>
        <taxon>Gordoniaceae</taxon>
        <taxon>Gordonia</taxon>
    </lineage>
</organism>
<dbReference type="EMBL" id="BANX01000011">
    <property type="protein sequence ID" value="GAC68039.1"/>
    <property type="molecule type" value="Genomic_DNA"/>
</dbReference>
<evidence type="ECO:0000313" key="3">
    <source>
        <dbReference type="Proteomes" id="UP000011666"/>
    </source>
</evidence>
<reference evidence="2 3" key="1">
    <citation type="submission" date="2013-01" db="EMBL/GenBank/DDBJ databases">
        <title>Whole genome shotgun sequence of Gordonia soli NBRC 108243.</title>
        <authorList>
            <person name="Isaki-Nakamura S."/>
            <person name="Hosoyama A."/>
            <person name="Tsuchikane K."/>
            <person name="Ando Y."/>
            <person name="Baba S."/>
            <person name="Ohji S."/>
            <person name="Hamada M."/>
            <person name="Tamura T."/>
            <person name="Yamazoe A."/>
            <person name="Yamazaki S."/>
            <person name="Fujita N."/>
        </authorList>
    </citation>
    <scope>NUCLEOTIDE SEQUENCE [LARGE SCALE GENOMIC DNA]</scope>
    <source>
        <strain evidence="2 3">NBRC 108243</strain>
    </source>
</reference>
<feature type="compositionally biased region" description="Low complexity" evidence="1">
    <location>
        <begin position="1"/>
        <end position="24"/>
    </location>
</feature>
<dbReference type="STRING" id="1223545.GS4_11_03110"/>
<feature type="region of interest" description="Disordered" evidence="1">
    <location>
        <begin position="1"/>
        <end position="62"/>
    </location>
</feature>
<dbReference type="AlphaFoldDB" id="M0QHW4"/>
<keyword evidence="3" id="KW-1185">Reference proteome</keyword>
<gene>
    <name evidence="2" type="ORF">GS4_11_03110</name>
</gene>
<evidence type="ECO:0000313" key="2">
    <source>
        <dbReference type="EMBL" id="GAC68039.1"/>
    </source>
</evidence>